<dbReference type="EMBL" id="JAQLGM010000018">
    <property type="protein sequence ID" value="MDB2000338.1"/>
    <property type="molecule type" value="Genomic_DNA"/>
</dbReference>
<proteinExistence type="predicted"/>
<comment type="caution">
    <text evidence="1">The sequence shown here is derived from an EMBL/GenBank/DDBJ whole genome shotgun (WGS) entry which is preliminary data.</text>
</comment>
<organism evidence="1 2">
    <name type="scientific">Clostridium symbiosum</name>
    <name type="common">Bacteroides symbiosus</name>
    <dbReference type="NCBI Taxonomy" id="1512"/>
    <lineage>
        <taxon>Bacteria</taxon>
        <taxon>Bacillati</taxon>
        <taxon>Bacillota</taxon>
        <taxon>Clostridia</taxon>
        <taxon>Lachnospirales</taxon>
        <taxon>Lachnospiraceae</taxon>
        <taxon>Otoolea</taxon>
    </lineage>
</organism>
<dbReference type="GO" id="GO:0006355">
    <property type="term" value="P:regulation of DNA-templated transcription"/>
    <property type="evidence" value="ECO:0007669"/>
    <property type="project" value="InterPro"/>
</dbReference>
<name>A0AAW6AVU4_CLOSY</name>
<sequence length="133" mass="15220">MPTKKPRISITLEPETYRQISNMAKKENKDLSVIGRELIEDALNAEVCQENLDFLSTIIREQLSAIMHLYMERDLRLLSKTCMQAGTAAYLCAETLSRFVPDGKRLDFAAAYEKAQKKSLAYLKTQFPIDLEE</sequence>
<evidence type="ECO:0000313" key="1">
    <source>
        <dbReference type="EMBL" id="MDB2000338.1"/>
    </source>
</evidence>
<accession>A0AAW6AVU4</accession>
<dbReference type="Proteomes" id="UP001300871">
    <property type="component" value="Unassembled WGS sequence"/>
</dbReference>
<gene>
    <name evidence="1" type="ORF">PM006_09010</name>
</gene>
<evidence type="ECO:0000313" key="2">
    <source>
        <dbReference type="Proteomes" id="UP001300871"/>
    </source>
</evidence>
<dbReference type="AlphaFoldDB" id="A0AAW6AVU4"/>
<protein>
    <submittedName>
        <fullName evidence="1">Ribbon-helix-helix protein, CopG family</fullName>
    </submittedName>
</protein>
<dbReference type="RefSeq" id="WP_044911119.1">
    <property type="nucleotide sequence ID" value="NZ_CABHNX010000235.1"/>
</dbReference>
<reference evidence="1" key="1">
    <citation type="submission" date="2023-01" db="EMBL/GenBank/DDBJ databases">
        <title>Human gut microbiome strain richness.</title>
        <authorList>
            <person name="Chen-Liaw A."/>
        </authorList>
    </citation>
    <scope>NUCLEOTIDE SEQUENCE</scope>
    <source>
        <strain evidence="1">B1_m1001713B170214d0_201011</strain>
    </source>
</reference>